<evidence type="ECO:0000256" key="10">
    <source>
        <dbReference type="ARBA" id="ARBA00050776"/>
    </source>
</evidence>
<evidence type="ECO:0000256" key="3">
    <source>
        <dbReference type="ARBA" id="ARBA00012239"/>
    </source>
</evidence>
<keyword evidence="12" id="KW-0175">Coiled coil</keyword>
<keyword evidence="15" id="KW-1185">Reference proteome</keyword>
<keyword evidence="5" id="KW-0001">2Fe-2S</keyword>
<dbReference type="Gene3D" id="3.40.640.10">
    <property type="entry name" value="Type I PLP-dependent aspartate aminotransferase-like (Major domain)"/>
    <property type="match status" value="1"/>
</dbReference>
<dbReference type="InterPro" id="IPR015424">
    <property type="entry name" value="PyrdxlP-dep_Trfase"/>
</dbReference>
<dbReference type="PANTHER" id="PTHR11601:SF34">
    <property type="entry name" value="CYSTEINE DESULFURASE"/>
    <property type="match status" value="1"/>
</dbReference>
<reference evidence="14 15" key="1">
    <citation type="submission" date="2016-10" db="EMBL/GenBank/DDBJ databases">
        <authorList>
            <person name="de Groot N.N."/>
        </authorList>
    </citation>
    <scope>NUCLEOTIDE SEQUENCE [LARGE SCALE GENOMIC DNA]</scope>
    <source>
        <strain evidence="14 15">DSM 19938</strain>
    </source>
</reference>
<dbReference type="AlphaFoldDB" id="A0A1H6XVG5"/>
<comment type="similarity">
    <text evidence="2">Belongs to the class-V pyridoxal-phosphate-dependent aminotransferase family. NifS/IscS subfamily.</text>
</comment>
<evidence type="ECO:0000256" key="2">
    <source>
        <dbReference type="ARBA" id="ARBA00006490"/>
    </source>
</evidence>
<keyword evidence="8" id="KW-0408">Iron</keyword>
<evidence type="ECO:0000256" key="8">
    <source>
        <dbReference type="ARBA" id="ARBA00023004"/>
    </source>
</evidence>
<evidence type="ECO:0000259" key="13">
    <source>
        <dbReference type="Pfam" id="PF00266"/>
    </source>
</evidence>
<dbReference type="RefSeq" id="WP_090338150.1">
    <property type="nucleotide sequence ID" value="NZ_FNXY01000006.1"/>
</dbReference>
<evidence type="ECO:0000256" key="9">
    <source>
        <dbReference type="ARBA" id="ARBA00023014"/>
    </source>
</evidence>
<feature type="domain" description="Aminotransferase class V" evidence="13">
    <location>
        <begin position="5"/>
        <end position="367"/>
    </location>
</feature>
<dbReference type="PANTHER" id="PTHR11601">
    <property type="entry name" value="CYSTEINE DESULFURYLASE FAMILY MEMBER"/>
    <property type="match status" value="1"/>
</dbReference>
<keyword evidence="9" id="KW-0411">Iron-sulfur</keyword>
<dbReference type="EC" id="2.8.1.7" evidence="3"/>
<evidence type="ECO:0000256" key="11">
    <source>
        <dbReference type="RuleBase" id="RU004504"/>
    </source>
</evidence>
<evidence type="ECO:0000313" key="15">
    <source>
        <dbReference type="Proteomes" id="UP000199532"/>
    </source>
</evidence>
<dbReference type="InterPro" id="IPR000192">
    <property type="entry name" value="Aminotrans_V_dom"/>
</dbReference>
<sequence>MKLPVYLDHSATTPMDPKVLEAMLPYFLENFGNASSRSHVYGWTAEEAVDIAREQVADLIGAHATEIVFTSGATEAVNLAIKGTFENYAEKGNHIITCVTEHRAVLDCCEWIERNGGKVTYLPVDEAGLIDLDALENAVTAETILISILYANNEIGVIQPVVDISQIARKHNVLFFTDATQAAGKVPIDVEEDGIDILSLSAHKLYGPKGIGALYVRRKNPKVSISSQIHGGGHEKNMRSGTLNVPGIVGFGKACELCLENLSQENEALTKLRDQLERELLKIDGTKINGSIKNRLPHITNIAFEKVNGDNLLLEICKEVAVSRGSACSSVTSKPSHVLNAMKISDELALSSFRFSLGRFTTLSEIEYSYSTLSEIVEKHRNIVKLSVVKI</sequence>
<comment type="catalytic activity">
    <reaction evidence="10">
        <text>(sulfur carrier)-H + L-cysteine = (sulfur carrier)-SH + L-alanine</text>
        <dbReference type="Rhea" id="RHEA:43892"/>
        <dbReference type="Rhea" id="RHEA-COMP:14737"/>
        <dbReference type="Rhea" id="RHEA-COMP:14739"/>
        <dbReference type="ChEBI" id="CHEBI:29917"/>
        <dbReference type="ChEBI" id="CHEBI:35235"/>
        <dbReference type="ChEBI" id="CHEBI:57972"/>
        <dbReference type="ChEBI" id="CHEBI:64428"/>
        <dbReference type="EC" id="2.8.1.7"/>
    </reaction>
</comment>
<dbReference type="OrthoDB" id="9804366at2"/>
<dbReference type="EMBL" id="FNXY01000006">
    <property type="protein sequence ID" value="SEJ31614.1"/>
    <property type="molecule type" value="Genomic_DNA"/>
</dbReference>
<proteinExistence type="inferred from homology"/>
<gene>
    <name evidence="14" type="ORF">SAMN04487995_4158</name>
</gene>
<dbReference type="FunFam" id="3.40.640.10:FF:000003">
    <property type="entry name" value="Cysteine desulfurase IscS"/>
    <property type="match status" value="1"/>
</dbReference>
<evidence type="ECO:0000256" key="12">
    <source>
        <dbReference type="SAM" id="Coils"/>
    </source>
</evidence>
<dbReference type="GO" id="GO:0046872">
    <property type="term" value="F:metal ion binding"/>
    <property type="evidence" value="ECO:0007669"/>
    <property type="project" value="UniProtKB-KW"/>
</dbReference>
<dbReference type="SUPFAM" id="SSF53383">
    <property type="entry name" value="PLP-dependent transferases"/>
    <property type="match status" value="1"/>
</dbReference>
<protein>
    <recommendedName>
        <fullName evidence="3">cysteine desulfurase</fullName>
        <ecNumber evidence="3">2.8.1.7</ecNumber>
    </recommendedName>
</protein>
<keyword evidence="7" id="KW-0663">Pyridoxal phosphate</keyword>
<evidence type="ECO:0000313" key="14">
    <source>
        <dbReference type="EMBL" id="SEJ31614.1"/>
    </source>
</evidence>
<dbReference type="Proteomes" id="UP000199532">
    <property type="component" value="Unassembled WGS sequence"/>
</dbReference>
<dbReference type="InterPro" id="IPR020578">
    <property type="entry name" value="Aminotrans_V_PyrdxlP_BS"/>
</dbReference>
<dbReference type="GO" id="GO:0031071">
    <property type="term" value="F:cysteine desulfurase activity"/>
    <property type="evidence" value="ECO:0007669"/>
    <property type="project" value="UniProtKB-EC"/>
</dbReference>
<dbReference type="InterPro" id="IPR016454">
    <property type="entry name" value="Cysteine_dSase"/>
</dbReference>
<evidence type="ECO:0000256" key="4">
    <source>
        <dbReference type="ARBA" id="ARBA00022679"/>
    </source>
</evidence>
<dbReference type="InterPro" id="IPR015421">
    <property type="entry name" value="PyrdxlP-dep_Trfase_major"/>
</dbReference>
<comment type="cofactor">
    <cofactor evidence="1 11">
        <name>pyridoxal 5'-phosphate</name>
        <dbReference type="ChEBI" id="CHEBI:597326"/>
    </cofactor>
</comment>
<feature type="coiled-coil region" evidence="12">
    <location>
        <begin position="259"/>
        <end position="286"/>
    </location>
</feature>
<dbReference type="STRING" id="408657.SAMN04487995_4158"/>
<dbReference type="Gene3D" id="3.90.1150.10">
    <property type="entry name" value="Aspartate Aminotransferase, domain 1"/>
    <property type="match status" value="1"/>
</dbReference>
<dbReference type="PROSITE" id="PS00595">
    <property type="entry name" value="AA_TRANSFER_CLASS_5"/>
    <property type="match status" value="1"/>
</dbReference>
<dbReference type="GO" id="GO:0051537">
    <property type="term" value="F:2 iron, 2 sulfur cluster binding"/>
    <property type="evidence" value="ECO:0007669"/>
    <property type="project" value="UniProtKB-KW"/>
</dbReference>
<evidence type="ECO:0000256" key="7">
    <source>
        <dbReference type="ARBA" id="ARBA00022898"/>
    </source>
</evidence>
<evidence type="ECO:0000256" key="1">
    <source>
        <dbReference type="ARBA" id="ARBA00001933"/>
    </source>
</evidence>
<organism evidence="14 15">
    <name type="scientific">Dyadobacter koreensis</name>
    <dbReference type="NCBI Taxonomy" id="408657"/>
    <lineage>
        <taxon>Bacteria</taxon>
        <taxon>Pseudomonadati</taxon>
        <taxon>Bacteroidota</taxon>
        <taxon>Cytophagia</taxon>
        <taxon>Cytophagales</taxon>
        <taxon>Spirosomataceae</taxon>
        <taxon>Dyadobacter</taxon>
    </lineage>
</organism>
<name>A0A1H6XVG5_9BACT</name>
<keyword evidence="6" id="KW-0479">Metal-binding</keyword>
<keyword evidence="4" id="KW-0808">Transferase</keyword>
<dbReference type="PIRSF" id="PIRSF005572">
    <property type="entry name" value="NifS"/>
    <property type="match status" value="1"/>
</dbReference>
<evidence type="ECO:0000256" key="6">
    <source>
        <dbReference type="ARBA" id="ARBA00022723"/>
    </source>
</evidence>
<dbReference type="NCBIfam" id="NF002806">
    <property type="entry name" value="PRK02948.1"/>
    <property type="match status" value="1"/>
</dbReference>
<dbReference type="InterPro" id="IPR015422">
    <property type="entry name" value="PyrdxlP-dep_Trfase_small"/>
</dbReference>
<evidence type="ECO:0000256" key="5">
    <source>
        <dbReference type="ARBA" id="ARBA00022714"/>
    </source>
</evidence>
<dbReference type="Pfam" id="PF00266">
    <property type="entry name" value="Aminotran_5"/>
    <property type="match status" value="1"/>
</dbReference>
<accession>A0A1H6XVG5</accession>